<protein>
    <submittedName>
        <fullName evidence="2">Uncharacterized protein</fullName>
    </submittedName>
</protein>
<accession>A0A427XS35</accession>
<dbReference type="AlphaFoldDB" id="A0A427XS35"/>
<dbReference type="CDD" id="cd02970">
    <property type="entry name" value="PRX_like2"/>
    <property type="match status" value="1"/>
</dbReference>
<gene>
    <name evidence="2" type="ORF">EHS25_006203</name>
</gene>
<dbReference type="PANTHER" id="PTHR28630">
    <property type="match status" value="1"/>
</dbReference>
<evidence type="ECO:0000256" key="1">
    <source>
        <dbReference type="SAM" id="MobiDB-lite"/>
    </source>
</evidence>
<dbReference type="PROSITE" id="PS50896">
    <property type="entry name" value="LISH"/>
    <property type="match status" value="1"/>
</dbReference>
<dbReference type="OrthoDB" id="40334at2759"/>
<dbReference type="InterPro" id="IPR006594">
    <property type="entry name" value="LisH"/>
</dbReference>
<dbReference type="Gene3D" id="3.40.30.10">
    <property type="entry name" value="Glutaredoxin"/>
    <property type="match status" value="1"/>
</dbReference>
<feature type="compositionally biased region" description="Low complexity" evidence="1">
    <location>
        <begin position="237"/>
        <end position="270"/>
    </location>
</feature>
<evidence type="ECO:0000313" key="2">
    <source>
        <dbReference type="EMBL" id="RSH81581.1"/>
    </source>
</evidence>
<proteinExistence type="predicted"/>
<dbReference type="STRING" id="1890683.A0A427XS35"/>
<dbReference type="Proteomes" id="UP000279259">
    <property type="component" value="Unassembled WGS sequence"/>
</dbReference>
<feature type="compositionally biased region" description="Polar residues" evidence="1">
    <location>
        <begin position="1"/>
        <end position="14"/>
    </location>
</feature>
<sequence length="603" mass="65911">MQTPTRTSPSSGQSRLPVPIYHKGRSLSFAHPTTPSPEHDSDDDDLFSPPLVPRSASMAVEKIPLASGQEAGDQLTALGCSPRRMTRKQPPRMTESLEFLALFPSKPTSTIQAVEPTQTLHQLEVSPPLETLEVDEPLLPATSLPSRKSSRSPQPPSPTRKPSAAVFGINETKTPPTKRRVLPGSISTPMPSLSERRPSTIASSEDSSPPRTPSRVTTMFNVTWGGSSDEGARSLRSTASSSHMRVSSSADGSPFSCSSGSASTCGSWSTPGDSDVFDRPAGAGVSSGPRESRKERKARKAAEKAAFDADTPPSMRQLFEASLLDVIDEKGAKVKFGDLVRGRKTMVIFIRHWYCTLCAQYMDSIIKEVSPEALDEADLELIIIGNGSNKMIDGYRNKSFRCPFKMYTDPTLALYRALGLTRQTTDAGPDEEKGDYLVQSGLEQTVSTLKRATKMPLRNPGHFLQLGGEFVFDGTLNVTYTHRMTTTRSHAPIRDVCAEAGVRLEFIHYEPGAPPPLVHRLSARRPYDTDSVEARIEAADLDDWQAERDAQLARIRQLKAARRIGMTKGMEGEWARSESVVIAQGQEEADELQRRFGALGLSQ</sequence>
<dbReference type="PANTHER" id="PTHR28630:SF3">
    <property type="entry name" value="PEROXIREDOXIN-LIKE 2C"/>
    <property type="match status" value="1"/>
</dbReference>
<keyword evidence="3" id="KW-1185">Reference proteome</keyword>
<feature type="region of interest" description="Disordered" evidence="1">
    <location>
        <begin position="115"/>
        <end position="307"/>
    </location>
</feature>
<comment type="caution">
    <text evidence="2">The sequence shown here is derived from an EMBL/GenBank/DDBJ whole genome shotgun (WGS) entry which is preliminary data.</text>
</comment>
<reference evidence="2 3" key="1">
    <citation type="submission" date="2018-11" db="EMBL/GenBank/DDBJ databases">
        <title>Genome sequence of Saitozyma podzolica DSM 27192.</title>
        <authorList>
            <person name="Aliyu H."/>
            <person name="Gorte O."/>
            <person name="Ochsenreither K."/>
        </authorList>
    </citation>
    <scope>NUCLEOTIDE SEQUENCE [LARGE SCALE GENOMIC DNA]</scope>
    <source>
        <strain evidence="2 3">DSM 27192</strain>
    </source>
</reference>
<name>A0A427XS35_9TREE</name>
<dbReference type="InterPro" id="IPR032801">
    <property type="entry name" value="PXL2A/B/C"/>
</dbReference>
<feature type="region of interest" description="Disordered" evidence="1">
    <location>
        <begin position="1"/>
        <end position="52"/>
    </location>
</feature>
<organism evidence="2 3">
    <name type="scientific">Saitozyma podzolica</name>
    <dbReference type="NCBI Taxonomy" id="1890683"/>
    <lineage>
        <taxon>Eukaryota</taxon>
        <taxon>Fungi</taxon>
        <taxon>Dikarya</taxon>
        <taxon>Basidiomycota</taxon>
        <taxon>Agaricomycotina</taxon>
        <taxon>Tremellomycetes</taxon>
        <taxon>Tremellales</taxon>
        <taxon>Trimorphomycetaceae</taxon>
        <taxon>Saitozyma</taxon>
    </lineage>
</organism>
<dbReference type="SUPFAM" id="SSF52833">
    <property type="entry name" value="Thioredoxin-like"/>
    <property type="match status" value="1"/>
</dbReference>
<dbReference type="Pfam" id="PF13911">
    <property type="entry name" value="AhpC-TSA_2"/>
    <property type="match status" value="1"/>
</dbReference>
<feature type="compositionally biased region" description="Polar residues" evidence="1">
    <location>
        <begin position="200"/>
        <end position="226"/>
    </location>
</feature>
<evidence type="ECO:0000313" key="3">
    <source>
        <dbReference type="Proteomes" id="UP000279259"/>
    </source>
</evidence>
<dbReference type="InterPro" id="IPR036249">
    <property type="entry name" value="Thioredoxin-like_sf"/>
</dbReference>
<dbReference type="EMBL" id="RSCD01000029">
    <property type="protein sequence ID" value="RSH81581.1"/>
    <property type="molecule type" value="Genomic_DNA"/>
</dbReference>
<feature type="compositionally biased region" description="Basic and acidic residues" evidence="1">
    <location>
        <begin position="290"/>
        <end position="307"/>
    </location>
</feature>